<reference evidence="6 7" key="1">
    <citation type="submission" date="2018-11" db="EMBL/GenBank/DDBJ databases">
        <title>Genomic Encyclopedia of Type Strains, Phase IV (KMG-IV): sequencing the most valuable type-strain genomes for metagenomic binning, comparative biology and taxonomic classification.</title>
        <authorList>
            <person name="Goeker M."/>
        </authorList>
    </citation>
    <scope>NUCLEOTIDE SEQUENCE [LARGE SCALE GENOMIC DNA]</scope>
    <source>
        <strain evidence="6 7">DSM 100275</strain>
    </source>
</reference>
<dbReference type="Proteomes" id="UP000276634">
    <property type="component" value="Unassembled WGS sequence"/>
</dbReference>
<dbReference type="AlphaFoldDB" id="A0A3N1Y265"/>
<comment type="caution">
    <text evidence="6">The sequence shown here is derived from an EMBL/GenBank/DDBJ whole genome shotgun (WGS) entry which is preliminary data.</text>
</comment>
<evidence type="ECO:0000256" key="4">
    <source>
        <dbReference type="ARBA" id="ARBA00023284"/>
    </source>
</evidence>
<dbReference type="GO" id="GO:0016209">
    <property type="term" value="F:antioxidant activity"/>
    <property type="evidence" value="ECO:0007669"/>
    <property type="project" value="InterPro"/>
</dbReference>
<dbReference type="Pfam" id="PF00578">
    <property type="entry name" value="AhpC-TSA"/>
    <property type="match status" value="1"/>
</dbReference>
<keyword evidence="3" id="KW-1015">Disulfide bond</keyword>
<dbReference type="SUPFAM" id="SSF52833">
    <property type="entry name" value="Thioredoxin-like"/>
    <property type="match status" value="1"/>
</dbReference>
<keyword evidence="4" id="KW-0676">Redox-active center</keyword>
<evidence type="ECO:0000256" key="3">
    <source>
        <dbReference type="ARBA" id="ARBA00023157"/>
    </source>
</evidence>
<dbReference type="CDD" id="cd02966">
    <property type="entry name" value="TlpA_like_family"/>
    <property type="match status" value="1"/>
</dbReference>
<dbReference type="PROSITE" id="PS51257">
    <property type="entry name" value="PROKAR_LIPOPROTEIN"/>
    <property type="match status" value="1"/>
</dbReference>
<comment type="subcellular location">
    <subcellularLocation>
        <location evidence="1">Cell envelope</location>
    </subcellularLocation>
</comment>
<dbReference type="OrthoDB" id="9788279at2"/>
<organism evidence="6 7">
    <name type="scientific">Inmirania thermothiophila</name>
    <dbReference type="NCBI Taxonomy" id="1750597"/>
    <lineage>
        <taxon>Bacteria</taxon>
        <taxon>Pseudomonadati</taxon>
        <taxon>Pseudomonadota</taxon>
        <taxon>Gammaproteobacteria</taxon>
        <taxon>Chromatiales</taxon>
        <taxon>Ectothiorhodospiraceae</taxon>
        <taxon>Inmirania</taxon>
    </lineage>
</organism>
<accession>A0A3N1Y265</accession>
<gene>
    <name evidence="6" type="ORF">EDC57_2124</name>
</gene>
<evidence type="ECO:0000256" key="2">
    <source>
        <dbReference type="ARBA" id="ARBA00022748"/>
    </source>
</evidence>
<dbReference type="GO" id="GO:0016853">
    <property type="term" value="F:isomerase activity"/>
    <property type="evidence" value="ECO:0007669"/>
    <property type="project" value="UniProtKB-KW"/>
</dbReference>
<evidence type="ECO:0000313" key="7">
    <source>
        <dbReference type="Proteomes" id="UP000276634"/>
    </source>
</evidence>
<dbReference type="InterPro" id="IPR000866">
    <property type="entry name" value="AhpC/TSA"/>
</dbReference>
<dbReference type="InterPro" id="IPR036249">
    <property type="entry name" value="Thioredoxin-like_sf"/>
</dbReference>
<feature type="domain" description="Thioredoxin" evidence="5">
    <location>
        <begin position="30"/>
        <end position="170"/>
    </location>
</feature>
<dbReference type="InterPro" id="IPR017937">
    <property type="entry name" value="Thioredoxin_CS"/>
</dbReference>
<sequence length="176" mass="19351">MKVGRGRVPGLGRVLAVALAAFLAGCGGDPAAGRVLPEGRLWRLDGTAVEASAYRGRAVVLNFWATWCVPCREELPSLERLARSLDPARFAVVAVSVDDDVNLVREFLRETPLAFDLYLDRDRWWQGRLGVRAIPDTFLVAPDGRIVARETGPRQWDAPEMRRRVEAAYHGADAGG</sequence>
<dbReference type="GO" id="GO:0030313">
    <property type="term" value="C:cell envelope"/>
    <property type="evidence" value="ECO:0007669"/>
    <property type="project" value="UniProtKB-SubCell"/>
</dbReference>
<dbReference type="PROSITE" id="PS51352">
    <property type="entry name" value="THIOREDOXIN_2"/>
    <property type="match status" value="1"/>
</dbReference>
<dbReference type="InterPro" id="IPR050553">
    <property type="entry name" value="Thioredoxin_ResA/DsbE_sf"/>
</dbReference>
<dbReference type="PANTHER" id="PTHR42852">
    <property type="entry name" value="THIOL:DISULFIDE INTERCHANGE PROTEIN DSBE"/>
    <property type="match status" value="1"/>
</dbReference>
<dbReference type="RefSeq" id="WP_123401803.1">
    <property type="nucleotide sequence ID" value="NZ_RJVI01000002.1"/>
</dbReference>
<evidence type="ECO:0000256" key="1">
    <source>
        <dbReference type="ARBA" id="ARBA00004196"/>
    </source>
</evidence>
<keyword evidence="2" id="KW-0201">Cytochrome c-type biogenesis</keyword>
<dbReference type="PROSITE" id="PS00194">
    <property type="entry name" value="THIOREDOXIN_1"/>
    <property type="match status" value="1"/>
</dbReference>
<keyword evidence="7" id="KW-1185">Reference proteome</keyword>
<dbReference type="GO" id="GO:0015036">
    <property type="term" value="F:disulfide oxidoreductase activity"/>
    <property type="evidence" value="ECO:0007669"/>
    <property type="project" value="UniProtKB-ARBA"/>
</dbReference>
<dbReference type="PANTHER" id="PTHR42852:SF6">
    <property type="entry name" value="THIOL:DISULFIDE INTERCHANGE PROTEIN DSBE"/>
    <property type="match status" value="1"/>
</dbReference>
<dbReference type="EMBL" id="RJVI01000002">
    <property type="protein sequence ID" value="ROR32909.1"/>
    <property type="molecule type" value="Genomic_DNA"/>
</dbReference>
<dbReference type="GO" id="GO:0017004">
    <property type="term" value="P:cytochrome complex assembly"/>
    <property type="evidence" value="ECO:0007669"/>
    <property type="project" value="UniProtKB-KW"/>
</dbReference>
<evidence type="ECO:0000259" key="5">
    <source>
        <dbReference type="PROSITE" id="PS51352"/>
    </source>
</evidence>
<proteinExistence type="predicted"/>
<keyword evidence="6" id="KW-0413">Isomerase</keyword>
<evidence type="ECO:0000313" key="6">
    <source>
        <dbReference type="EMBL" id="ROR32909.1"/>
    </source>
</evidence>
<dbReference type="InterPro" id="IPR013766">
    <property type="entry name" value="Thioredoxin_domain"/>
</dbReference>
<name>A0A3N1Y265_9GAMM</name>
<dbReference type="Gene3D" id="3.40.30.10">
    <property type="entry name" value="Glutaredoxin"/>
    <property type="match status" value="1"/>
</dbReference>
<protein>
    <submittedName>
        <fullName evidence="6">Thiol-disulfide isomerase/thioredoxin</fullName>
    </submittedName>
</protein>